<accession>A0A1H1YPD9</accession>
<reference evidence="2" key="1">
    <citation type="submission" date="2016-10" db="EMBL/GenBank/DDBJ databases">
        <authorList>
            <person name="Varghese N."/>
            <person name="Submissions S."/>
        </authorList>
    </citation>
    <scope>NUCLEOTIDE SEQUENCE [LARGE SCALE GENOMIC DNA]</scope>
    <source>
        <strain evidence="2">GAS369</strain>
    </source>
</reference>
<name>A0A1H1YPD9_9BRAD</name>
<dbReference type="PANTHER" id="PTHR43431">
    <property type="entry name" value="OXIDOREDUCTASE, SHORT CHAIN DEHYDROGENASE/REDUCTASE FAMILY (AFU_ORTHOLOGUE AFUA_5G14000)"/>
    <property type="match status" value="1"/>
</dbReference>
<keyword evidence="2" id="KW-1185">Reference proteome</keyword>
<evidence type="ECO:0000313" key="2">
    <source>
        <dbReference type="Proteomes" id="UP000243904"/>
    </source>
</evidence>
<dbReference type="InterPro" id="IPR036291">
    <property type="entry name" value="NAD(P)-bd_dom_sf"/>
</dbReference>
<dbReference type="InterPro" id="IPR002347">
    <property type="entry name" value="SDR_fam"/>
</dbReference>
<dbReference type="PRINTS" id="PR00081">
    <property type="entry name" value="GDHRDH"/>
</dbReference>
<dbReference type="Gene3D" id="3.40.50.720">
    <property type="entry name" value="NAD(P)-binding Rossmann-like Domain"/>
    <property type="match status" value="1"/>
</dbReference>
<sequence>MTGKRALVTGVGPGTGTSIVRRFVEGGYDVAMIARNEERLRQLEAKIGHTQAFPVDVADTARFDQTLDRILADFGPPEVVVHNAVGGVFGNFMQIDPAALLHNFQVNVMSMLHLARRTAPAMIEAGSGAIVASGTTSALRGKSNFSGFAPTKAAQRILAESIARELGPKGIHVAYIVIDAVIDLEWTRALRPDAPDDVFIQPSDIAEEIWHVVHQPKGAWSFNVEVRPFKENW</sequence>
<gene>
    <name evidence="1" type="ORF">SAMN05444158_4940</name>
</gene>
<dbReference type="AlphaFoldDB" id="A0A1H1YPD9"/>
<dbReference type="Proteomes" id="UP000243904">
    <property type="component" value="Chromosome I"/>
</dbReference>
<proteinExistence type="predicted"/>
<dbReference type="SUPFAM" id="SSF51735">
    <property type="entry name" value="NAD(P)-binding Rossmann-fold domains"/>
    <property type="match status" value="1"/>
</dbReference>
<dbReference type="Pfam" id="PF00106">
    <property type="entry name" value="adh_short"/>
    <property type="match status" value="1"/>
</dbReference>
<dbReference type="RefSeq" id="WP_146689160.1">
    <property type="nucleotide sequence ID" value="NZ_LT629750.1"/>
</dbReference>
<evidence type="ECO:0000313" key="1">
    <source>
        <dbReference type="EMBL" id="SDT23333.1"/>
    </source>
</evidence>
<protein>
    <submittedName>
        <fullName evidence="1">Short-chain dehydrogenase</fullName>
    </submittedName>
</protein>
<organism evidence="1 2">
    <name type="scientific">Bradyrhizobium canariense</name>
    <dbReference type="NCBI Taxonomy" id="255045"/>
    <lineage>
        <taxon>Bacteria</taxon>
        <taxon>Pseudomonadati</taxon>
        <taxon>Pseudomonadota</taxon>
        <taxon>Alphaproteobacteria</taxon>
        <taxon>Hyphomicrobiales</taxon>
        <taxon>Nitrobacteraceae</taxon>
        <taxon>Bradyrhizobium</taxon>
    </lineage>
</organism>
<dbReference type="PANTHER" id="PTHR43431:SF7">
    <property type="entry name" value="OXIDOREDUCTASE, SHORT CHAIN DEHYDROGENASE_REDUCTASE FAMILY (AFU_ORTHOLOGUE AFUA_5G14000)"/>
    <property type="match status" value="1"/>
</dbReference>
<dbReference type="EMBL" id="LT629750">
    <property type="protein sequence ID" value="SDT23333.1"/>
    <property type="molecule type" value="Genomic_DNA"/>
</dbReference>